<organism evidence="10 11">
    <name type="scientific">Roseovarius mucosus</name>
    <dbReference type="NCBI Taxonomy" id="215743"/>
    <lineage>
        <taxon>Bacteria</taxon>
        <taxon>Pseudomonadati</taxon>
        <taxon>Pseudomonadota</taxon>
        <taxon>Alphaproteobacteria</taxon>
        <taxon>Rhodobacterales</taxon>
        <taxon>Roseobacteraceae</taxon>
        <taxon>Roseovarius</taxon>
    </lineage>
</organism>
<keyword evidence="3 10" id="KW-0378">Hydrolase</keyword>
<gene>
    <name evidence="10" type="primary">tag</name>
    <name evidence="10" type="ORF">ROSMUCSMR3_02370</name>
</gene>
<evidence type="ECO:0000256" key="1">
    <source>
        <dbReference type="ARBA" id="ARBA00022723"/>
    </source>
</evidence>
<dbReference type="SUPFAM" id="SSF48150">
    <property type="entry name" value="DNA-glycosylase"/>
    <property type="match status" value="1"/>
</dbReference>
<protein>
    <recommendedName>
        <fullName evidence="8">DNA-3-methyladenine glycosylase I</fullName>
        <ecNumber evidence="8">3.2.2.20</ecNumber>
    </recommendedName>
</protein>
<sequence length="199" mass="22487">MERCGWVSDDPLYLSYHDTEWGVPDYDSRALWEKLILDGFQAGLSWITILRKRESFRAAFQGFDPHVIATWGEAEVTRLLANPGIIRHRGKIEATIGNARAWAVIEANEGFDRYLWDFVGGQPIQNEWQTLAEVPAQTDISVKLSKDLKKRGFKFCGPTITYAFMQAVGMVNDHLVTCPCHAPVRQAAPDRRFGTMAKG</sequence>
<dbReference type="FunFam" id="1.10.340.30:FF:000009">
    <property type="entry name" value="DNA-3-methyladenine glycosylase I"/>
    <property type="match status" value="1"/>
</dbReference>
<evidence type="ECO:0000256" key="3">
    <source>
        <dbReference type="ARBA" id="ARBA00022801"/>
    </source>
</evidence>
<dbReference type="InterPro" id="IPR004597">
    <property type="entry name" value="Tag"/>
</dbReference>
<evidence type="ECO:0000256" key="9">
    <source>
        <dbReference type="PIRSR" id="PIRSR604597-1"/>
    </source>
</evidence>
<dbReference type="GO" id="GO:0046872">
    <property type="term" value="F:metal ion binding"/>
    <property type="evidence" value="ECO:0007669"/>
    <property type="project" value="UniProtKB-KW"/>
</dbReference>
<dbReference type="InterPro" id="IPR005019">
    <property type="entry name" value="Adenine_glyco"/>
</dbReference>
<dbReference type="PANTHER" id="PTHR30037">
    <property type="entry name" value="DNA-3-METHYLADENINE GLYCOSYLASE 1"/>
    <property type="match status" value="1"/>
</dbReference>
<accession>A0A1V0RPY6</accession>
<dbReference type="GO" id="GO:0008725">
    <property type="term" value="F:DNA-3-methyladenine glycosylase activity"/>
    <property type="evidence" value="ECO:0007669"/>
    <property type="project" value="UniProtKB-EC"/>
</dbReference>
<dbReference type="Proteomes" id="UP000192273">
    <property type="component" value="Chromosome"/>
</dbReference>
<dbReference type="AlphaFoldDB" id="A0A1V0RPY6"/>
<comment type="function">
    <text evidence="7">Hydrolysis of the deoxyribose N-glycosidic bond to excise 3-methyladenine from the damaged DNA polymer formed by alkylation lesions.</text>
</comment>
<feature type="binding site" evidence="9">
    <location>
        <position position="17"/>
    </location>
    <ligand>
        <name>Zn(2+)</name>
        <dbReference type="ChEBI" id="CHEBI:29105"/>
    </ligand>
</feature>
<evidence type="ECO:0000313" key="11">
    <source>
        <dbReference type="Proteomes" id="UP000192273"/>
    </source>
</evidence>
<keyword evidence="11" id="KW-1185">Reference proteome</keyword>
<proteinExistence type="predicted"/>
<evidence type="ECO:0000256" key="4">
    <source>
        <dbReference type="ARBA" id="ARBA00022833"/>
    </source>
</evidence>
<evidence type="ECO:0000313" key="10">
    <source>
        <dbReference type="EMBL" id="ARE83839.1"/>
    </source>
</evidence>
<keyword evidence="5" id="KW-0234">DNA repair</keyword>
<reference evidence="10 11" key="1">
    <citation type="submission" date="2017-03" db="EMBL/GenBank/DDBJ databases">
        <title>Genome Sequence of Roseovarius mucosus strain SMR3 Isolated from a culture of the Diatom Skeletonema marinoi.</title>
        <authorList>
            <person name="Topel M."/>
            <person name="Pinder M."/>
            <person name="Johansson O.N."/>
            <person name="Kourtchenko O."/>
            <person name="Godhe A."/>
            <person name="Clarke A.K."/>
        </authorList>
    </citation>
    <scope>NUCLEOTIDE SEQUENCE [LARGE SCALE GENOMIC DNA]</scope>
    <source>
        <strain evidence="10 11">SMR3</strain>
    </source>
</reference>
<dbReference type="InterPro" id="IPR052891">
    <property type="entry name" value="DNA-3mA_glycosylase"/>
</dbReference>
<dbReference type="EC" id="3.2.2.20" evidence="8"/>
<evidence type="ECO:0000256" key="2">
    <source>
        <dbReference type="ARBA" id="ARBA00022763"/>
    </source>
</evidence>
<dbReference type="RefSeq" id="WP_081507420.1">
    <property type="nucleotide sequence ID" value="NZ_CP020474.1"/>
</dbReference>
<dbReference type="NCBIfam" id="TIGR00624">
    <property type="entry name" value="tag"/>
    <property type="match status" value="1"/>
</dbReference>
<feature type="binding site" evidence="9">
    <location>
        <position position="178"/>
    </location>
    <ligand>
        <name>Zn(2+)</name>
        <dbReference type="ChEBI" id="CHEBI:29105"/>
    </ligand>
</feature>
<evidence type="ECO:0000256" key="7">
    <source>
        <dbReference type="ARBA" id="ARBA00057608"/>
    </source>
</evidence>
<evidence type="ECO:0000256" key="8">
    <source>
        <dbReference type="ARBA" id="ARBA00066766"/>
    </source>
</evidence>
<name>A0A1V0RPY6_9RHOB</name>
<keyword evidence="4 9" id="KW-0862">Zinc</keyword>
<evidence type="ECO:0000256" key="6">
    <source>
        <dbReference type="ARBA" id="ARBA00052558"/>
    </source>
</evidence>
<keyword evidence="10" id="KW-0326">Glycosidase</keyword>
<dbReference type="KEGG" id="rmm:ROSMUCSMR3_02370"/>
<dbReference type="Pfam" id="PF03352">
    <property type="entry name" value="Adenine_glyco"/>
    <property type="match status" value="1"/>
</dbReference>
<dbReference type="GO" id="GO:0006284">
    <property type="term" value="P:base-excision repair"/>
    <property type="evidence" value="ECO:0007669"/>
    <property type="project" value="InterPro"/>
</dbReference>
<dbReference type="EMBL" id="CP020474">
    <property type="protein sequence ID" value="ARE83839.1"/>
    <property type="molecule type" value="Genomic_DNA"/>
</dbReference>
<keyword evidence="1 9" id="KW-0479">Metal-binding</keyword>
<feature type="binding site" evidence="9">
    <location>
        <position position="4"/>
    </location>
    <ligand>
        <name>Zn(2+)</name>
        <dbReference type="ChEBI" id="CHEBI:29105"/>
    </ligand>
</feature>
<comment type="catalytic activity">
    <reaction evidence="6">
        <text>Hydrolysis of alkylated DNA, releasing 3-methyladenine.</text>
        <dbReference type="EC" id="3.2.2.20"/>
    </reaction>
</comment>
<evidence type="ECO:0000256" key="5">
    <source>
        <dbReference type="ARBA" id="ARBA00023204"/>
    </source>
</evidence>
<dbReference type="OrthoDB" id="9807664at2"/>
<dbReference type="Gene3D" id="1.10.340.30">
    <property type="entry name" value="Hypothetical protein, domain 2"/>
    <property type="match status" value="1"/>
</dbReference>
<keyword evidence="2" id="KW-0227">DNA damage</keyword>
<dbReference type="PANTHER" id="PTHR30037:SF4">
    <property type="entry name" value="DNA-3-METHYLADENINE GLYCOSYLASE I"/>
    <property type="match status" value="1"/>
</dbReference>
<feature type="binding site" evidence="9">
    <location>
        <position position="174"/>
    </location>
    <ligand>
        <name>Zn(2+)</name>
        <dbReference type="ChEBI" id="CHEBI:29105"/>
    </ligand>
</feature>
<dbReference type="InterPro" id="IPR011257">
    <property type="entry name" value="DNA_glycosylase"/>
</dbReference>